<dbReference type="PANTHER" id="PTHR43194">
    <property type="entry name" value="HYDROLASE ALPHA/BETA FOLD FAMILY"/>
    <property type="match status" value="1"/>
</dbReference>
<organism evidence="2 3">
    <name type="scientific">Herbihabitans rhizosphaerae</name>
    <dbReference type="NCBI Taxonomy" id="1872711"/>
    <lineage>
        <taxon>Bacteria</taxon>
        <taxon>Bacillati</taxon>
        <taxon>Actinomycetota</taxon>
        <taxon>Actinomycetes</taxon>
        <taxon>Pseudonocardiales</taxon>
        <taxon>Pseudonocardiaceae</taxon>
        <taxon>Herbihabitans</taxon>
    </lineage>
</organism>
<dbReference type="Gene3D" id="3.40.50.1820">
    <property type="entry name" value="alpha/beta hydrolase"/>
    <property type="match status" value="1"/>
</dbReference>
<dbReference type="InterPro" id="IPR050228">
    <property type="entry name" value="Carboxylesterase_BioH"/>
</dbReference>
<keyword evidence="3" id="KW-1185">Reference proteome</keyword>
<accession>A0A4Q7KFT0</accession>
<name>A0A4Q7KFT0_9PSEU</name>
<dbReference type="SUPFAM" id="SSF53474">
    <property type="entry name" value="alpha/beta-Hydrolases"/>
    <property type="match status" value="1"/>
</dbReference>
<dbReference type="EMBL" id="SGWQ01000011">
    <property type="protein sequence ID" value="RZS32742.1"/>
    <property type="molecule type" value="Genomic_DNA"/>
</dbReference>
<dbReference type="OrthoDB" id="9780765at2"/>
<gene>
    <name evidence="2" type="ORF">EV193_111127</name>
</gene>
<comment type="caution">
    <text evidence="2">The sequence shown here is derived from an EMBL/GenBank/DDBJ whole genome shotgun (WGS) entry which is preliminary data.</text>
</comment>
<dbReference type="GO" id="GO:0003824">
    <property type="term" value="F:catalytic activity"/>
    <property type="evidence" value="ECO:0007669"/>
    <property type="project" value="UniProtKB-ARBA"/>
</dbReference>
<evidence type="ECO:0000313" key="2">
    <source>
        <dbReference type="EMBL" id="RZS32742.1"/>
    </source>
</evidence>
<dbReference type="Pfam" id="PF12697">
    <property type="entry name" value="Abhydrolase_6"/>
    <property type="match status" value="1"/>
</dbReference>
<dbReference type="InterPro" id="IPR000073">
    <property type="entry name" value="AB_hydrolase_1"/>
</dbReference>
<sequence length="249" mass="27238">MPASAHVIGDGAHKVIALNGWFTDRTGYDRLWPYLDTGAFGYAFFDYRGYGSRLEVGGEFTREEIAADVLALADELGWSEFSLVGHSMAGVYIQQVLATAPDQVRALVGVNPVPTNFEFDADGAALFSSSVEETANRRVIIDFVTGNRLSGTWLNQMAARSVERSTKEAFGAYLTQWTGAAIEIPQVDLPVKVIIGEHDPALPEALMRDTWLSAYSNVELEIMLNAGHYPMDETPLALVTSIEAFLRGI</sequence>
<evidence type="ECO:0000259" key="1">
    <source>
        <dbReference type="Pfam" id="PF12697"/>
    </source>
</evidence>
<dbReference type="InterPro" id="IPR029058">
    <property type="entry name" value="AB_hydrolase_fold"/>
</dbReference>
<dbReference type="RefSeq" id="WP_130347701.1">
    <property type="nucleotide sequence ID" value="NZ_SGWQ01000011.1"/>
</dbReference>
<feature type="domain" description="AB hydrolase-1" evidence="1">
    <location>
        <begin position="15"/>
        <end position="239"/>
    </location>
</feature>
<dbReference type="AlphaFoldDB" id="A0A4Q7KFT0"/>
<dbReference type="PANTHER" id="PTHR43194:SF2">
    <property type="entry name" value="PEROXISOMAL MEMBRANE PROTEIN LPX1"/>
    <property type="match status" value="1"/>
</dbReference>
<reference evidence="2 3" key="1">
    <citation type="submission" date="2019-02" db="EMBL/GenBank/DDBJ databases">
        <title>Genomic Encyclopedia of Type Strains, Phase IV (KMG-IV): sequencing the most valuable type-strain genomes for metagenomic binning, comparative biology and taxonomic classification.</title>
        <authorList>
            <person name="Goeker M."/>
        </authorList>
    </citation>
    <scope>NUCLEOTIDE SEQUENCE [LARGE SCALE GENOMIC DNA]</scope>
    <source>
        <strain evidence="2 3">DSM 101727</strain>
    </source>
</reference>
<proteinExistence type="predicted"/>
<evidence type="ECO:0000313" key="3">
    <source>
        <dbReference type="Proteomes" id="UP000294257"/>
    </source>
</evidence>
<protein>
    <submittedName>
        <fullName evidence="2">Pimeloyl-ACP methyl ester carboxylesterase</fullName>
    </submittedName>
</protein>
<dbReference type="Proteomes" id="UP000294257">
    <property type="component" value="Unassembled WGS sequence"/>
</dbReference>